<dbReference type="GO" id="GO:0050112">
    <property type="term" value="F:inositol 2-dehydrogenase (NAD+) activity"/>
    <property type="evidence" value="ECO:0007669"/>
    <property type="project" value="UniProtKB-EC"/>
</dbReference>
<dbReference type="EC" id="1.1.1.18" evidence="2"/>
<dbReference type="InterPro" id="IPR000683">
    <property type="entry name" value="Gfo/Idh/MocA-like_OxRdtase_N"/>
</dbReference>
<keyword evidence="2" id="KW-0560">Oxidoreductase</keyword>
<dbReference type="AlphaFoldDB" id="A0A1V6C6F7"/>
<comment type="caution">
    <text evidence="2">The sequence shown here is derived from an EMBL/GenBank/DDBJ whole genome shotgun (WGS) entry which is preliminary data.</text>
</comment>
<organism evidence="2">
    <name type="scientific">candidate division TA06 bacterium ADurb.Bin131</name>
    <dbReference type="NCBI Taxonomy" id="1852827"/>
    <lineage>
        <taxon>Bacteria</taxon>
        <taxon>Bacteria division TA06</taxon>
    </lineage>
</organism>
<dbReference type="InterPro" id="IPR036291">
    <property type="entry name" value="NAD(P)-bd_dom_sf"/>
</dbReference>
<name>A0A1V6C6F7_UNCT6</name>
<evidence type="ECO:0000313" key="2">
    <source>
        <dbReference type="EMBL" id="OQB72487.1"/>
    </source>
</evidence>
<gene>
    <name evidence="2" type="primary">iolG_4</name>
    <name evidence="2" type="ORF">BWX89_01294</name>
</gene>
<reference evidence="2" key="1">
    <citation type="submission" date="2017-02" db="EMBL/GenBank/DDBJ databases">
        <title>Delving into the versatile metabolic prowess of the omnipresent phylum Bacteroidetes.</title>
        <authorList>
            <person name="Nobu M.K."/>
            <person name="Mei R."/>
            <person name="Narihiro T."/>
            <person name="Kuroda K."/>
            <person name="Liu W.-T."/>
        </authorList>
    </citation>
    <scope>NUCLEOTIDE SEQUENCE</scope>
    <source>
        <strain evidence="2">ADurb.Bin131</strain>
    </source>
</reference>
<accession>A0A1V6C6F7</accession>
<dbReference type="Gene3D" id="3.40.50.720">
    <property type="entry name" value="NAD(P)-binding Rossmann-like Domain"/>
    <property type="match status" value="1"/>
</dbReference>
<evidence type="ECO:0000259" key="1">
    <source>
        <dbReference type="Pfam" id="PF01408"/>
    </source>
</evidence>
<dbReference type="EMBL" id="MWDQ01000126">
    <property type="protein sequence ID" value="OQB72487.1"/>
    <property type="molecule type" value="Genomic_DNA"/>
</dbReference>
<feature type="domain" description="Gfo/Idh/MocA-like oxidoreductase N-terminal" evidence="1">
    <location>
        <begin position="57"/>
        <end position="148"/>
    </location>
</feature>
<dbReference type="Proteomes" id="UP000485562">
    <property type="component" value="Unassembled WGS sequence"/>
</dbReference>
<dbReference type="SUPFAM" id="SSF51735">
    <property type="entry name" value="NAD(P)-binding Rossmann-fold domains"/>
    <property type="match status" value="1"/>
</dbReference>
<proteinExistence type="predicted"/>
<sequence length="311" mass="35370">MERILKIAFIGTNEGNGHIYSWSAIINGSYNFELIKKCGYPVIVDYLYKNRNNLGIKDARVTHVWTHDRNISEQVSKTTFIDNVIDSPEQAIGYVDGAVITTDIGSTHVNLAKPFIDANIPVFIDKPLADNIDDLKTFYNWYKEGKLIMSCSSLRYAREIKSLDLSAAGRIEYISGIMSKSWERYGVHAIEGLCAITGINIDSVFNTGDQHLNLALINHKNGLKSLLQVIYNSKIFGRYDIFCEKNTFTIETSDSFYMFREQIEDIVKFFVEHKYPFPFLETVEIIKAVIAGIESRKTGKPVHISEINLEE</sequence>
<dbReference type="GO" id="GO:0000166">
    <property type="term" value="F:nucleotide binding"/>
    <property type="evidence" value="ECO:0007669"/>
    <property type="project" value="InterPro"/>
</dbReference>
<dbReference type="Pfam" id="PF01408">
    <property type="entry name" value="GFO_IDH_MocA"/>
    <property type="match status" value="1"/>
</dbReference>
<protein>
    <submittedName>
        <fullName evidence="2">Inositol 2-dehydrogenase/D-chiro-inositol 3-dehydrogenase</fullName>
        <ecNumber evidence="2">1.1.1.18</ecNumber>
    </submittedName>
</protein>